<evidence type="ECO:0000313" key="2">
    <source>
        <dbReference type="Proteomes" id="UP000653411"/>
    </source>
</evidence>
<reference evidence="1" key="1">
    <citation type="journal article" date="2014" name="Int. J. Syst. Evol. Microbiol.">
        <title>Complete genome sequence of Corynebacterium casei LMG S-19264T (=DSM 44701T), isolated from a smear-ripened cheese.</title>
        <authorList>
            <consortium name="US DOE Joint Genome Institute (JGI-PGF)"/>
            <person name="Walter F."/>
            <person name="Albersmeier A."/>
            <person name="Kalinowski J."/>
            <person name="Ruckert C."/>
        </authorList>
    </citation>
    <scope>NUCLEOTIDE SEQUENCE</scope>
    <source>
        <strain evidence="1">CGMCC 4.7110</strain>
    </source>
</reference>
<dbReference type="RefSeq" id="WP_189268162.1">
    <property type="nucleotide sequence ID" value="NZ_BMML01000027.1"/>
</dbReference>
<name>A0A918CWJ3_9ACTN</name>
<sequence>MSRIVLVHGIGQEQESADALESRWIPALAGGLRSAGHPGLADRLWRDHRPGDEDCRMVFYGDLFLAGGRMGEGQTVEDLLPEQCELATELAMEWLHRAEERAADEVDRDEAYRRLGALDPDAPGRQGVRAAGRPVLNGLARLRWFAPAGMAFAQTFVNRALAQVTRYLTEEAVREEVQRRIAEQVGPETVAIVGHSLGSVAAFQAAHRVRDALPLLMTLGSPLGLRTLVYDRLPEAKTIPPRVGRWANFADRDDLVAAVPDLRTLFADPYGVLESDWTVDNGAEPHRAESYLGKKQTGASLGTVLV</sequence>
<dbReference type="Gene3D" id="3.40.50.1820">
    <property type="entry name" value="alpha/beta hydrolase"/>
    <property type="match status" value="1"/>
</dbReference>
<dbReference type="EMBL" id="BMML01000027">
    <property type="protein sequence ID" value="GGN38292.1"/>
    <property type="molecule type" value="Genomic_DNA"/>
</dbReference>
<comment type="caution">
    <text evidence="1">The sequence shown here is derived from an EMBL/GenBank/DDBJ whole genome shotgun (WGS) entry which is preliminary data.</text>
</comment>
<dbReference type="Proteomes" id="UP000653411">
    <property type="component" value="Unassembled WGS sequence"/>
</dbReference>
<reference evidence="1" key="2">
    <citation type="submission" date="2020-09" db="EMBL/GenBank/DDBJ databases">
        <authorList>
            <person name="Sun Q."/>
            <person name="Zhou Y."/>
        </authorList>
    </citation>
    <scope>NUCLEOTIDE SEQUENCE</scope>
    <source>
        <strain evidence="1">CGMCC 4.7110</strain>
    </source>
</reference>
<organism evidence="1 2">
    <name type="scientific">Streptomyces fuscichromogenes</name>
    <dbReference type="NCBI Taxonomy" id="1324013"/>
    <lineage>
        <taxon>Bacteria</taxon>
        <taxon>Bacillati</taxon>
        <taxon>Actinomycetota</taxon>
        <taxon>Actinomycetes</taxon>
        <taxon>Kitasatosporales</taxon>
        <taxon>Streptomycetaceae</taxon>
        <taxon>Streptomyces</taxon>
    </lineage>
</organism>
<gene>
    <name evidence="1" type="ORF">GCM10011578_083530</name>
</gene>
<proteinExistence type="predicted"/>
<dbReference type="SUPFAM" id="SSF53474">
    <property type="entry name" value="alpha/beta-Hydrolases"/>
    <property type="match status" value="1"/>
</dbReference>
<dbReference type="InterPro" id="IPR029058">
    <property type="entry name" value="AB_hydrolase_fold"/>
</dbReference>
<keyword evidence="2" id="KW-1185">Reference proteome</keyword>
<accession>A0A918CWJ3</accession>
<evidence type="ECO:0000313" key="1">
    <source>
        <dbReference type="EMBL" id="GGN38292.1"/>
    </source>
</evidence>
<evidence type="ECO:0008006" key="3">
    <source>
        <dbReference type="Google" id="ProtNLM"/>
    </source>
</evidence>
<protein>
    <recommendedName>
        <fullName evidence="3">Alpha/beta hydrolase</fullName>
    </recommendedName>
</protein>
<dbReference type="AlphaFoldDB" id="A0A918CWJ3"/>